<keyword evidence="1" id="KW-0472">Membrane</keyword>
<gene>
    <name evidence="2" type="ORF">DVH02_33465</name>
</gene>
<sequence length="141" mass="15233">MNSMERRAEPPWTAGCLTLLIGGAAGYGAYRLSSAARHACAVIRREHPSVFDLWTWEAPLTVIVMAFAGLAAWGIPQALTRRVRSDRARLLISGAVFVAVLVVLTLLHFAWLGTPLGVGNDTNGTCGPDNVPSWWPRLLPA</sequence>
<feature type="transmembrane region" description="Helical" evidence="1">
    <location>
        <begin position="12"/>
        <end position="30"/>
    </location>
</feature>
<evidence type="ECO:0000313" key="2">
    <source>
        <dbReference type="EMBL" id="RDG31301.1"/>
    </source>
</evidence>
<organism evidence="2 3">
    <name type="scientific">Streptomyces corynorhini</name>
    <dbReference type="NCBI Taxonomy" id="2282652"/>
    <lineage>
        <taxon>Bacteria</taxon>
        <taxon>Bacillati</taxon>
        <taxon>Actinomycetota</taxon>
        <taxon>Actinomycetes</taxon>
        <taxon>Kitasatosporales</taxon>
        <taxon>Streptomycetaceae</taxon>
        <taxon>Streptomyces</taxon>
    </lineage>
</organism>
<evidence type="ECO:0000256" key="1">
    <source>
        <dbReference type="SAM" id="Phobius"/>
    </source>
</evidence>
<reference evidence="2 3" key="1">
    <citation type="submission" date="2018-07" db="EMBL/GenBank/DDBJ databases">
        <title>Streptomyces species from bats.</title>
        <authorList>
            <person name="Dunlap C."/>
        </authorList>
    </citation>
    <scope>NUCLEOTIDE SEQUENCE [LARGE SCALE GENOMIC DNA]</scope>
    <source>
        <strain evidence="2 3">AC230</strain>
    </source>
</reference>
<keyword evidence="1" id="KW-0812">Transmembrane</keyword>
<keyword evidence="3" id="KW-1185">Reference proteome</keyword>
<feature type="transmembrane region" description="Helical" evidence="1">
    <location>
        <begin position="58"/>
        <end position="76"/>
    </location>
</feature>
<proteinExistence type="predicted"/>
<dbReference type="AlphaFoldDB" id="A0A370APK5"/>
<dbReference type="Proteomes" id="UP000253741">
    <property type="component" value="Unassembled WGS sequence"/>
</dbReference>
<name>A0A370APK5_9ACTN</name>
<feature type="transmembrane region" description="Helical" evidence="1">
    <location>
        <begin position="88"/>
        <end position="111"/>
    </location>
</feature>
<accession>A0A370APK5</accession>
<protein>
    <submittedName>
        <fullName evidence="2">Uncharacterized protein</fullName>
    </submittedName>
</protein>
<comment type="caution">
    <text evidence="2">The sequence shown here is derived from an EMBL/GenBank/DDBJ whole genome shotgun (WGS) entry which is preliminary data.</text>
</comment>
<keyword evidence="1" id="KW-1133">Transmembrane helix</keyword>
<evidence type="ECO:0000313" key="3">
    <source>
        <dbReference type="Proteomes" id="UP000253741"/>
    </source>
</evidence>
<dbReference type="EMBL" id="QQNA01000401">
    <property type="protein sequence ID" value="RDG31301.1"/>
    <property type="molecule type" value="Genomic_DNA"/>
</dbReference>